<reference evidence="1" key="1">
    <citation type="submission" date="2020-11" db="EMBL/GenBank/DDBJ databases">
        <authorList>
            <person name="Tran Van P."/>
        </authorList>
    </citation>
    <scope>NUCLEOTIDE SEQUENCE</scope>
</reference>
<dbReference type="EMBL" id="OB660113">
    <property type="protein sequence ID" value="CAD7222853.1"/>
    <property type="molecule type" value="Genomic_DNA"/>
</dbReference>
<evidence type="ECO:0000313" key="1">
    <source>
        <dbReference type="EMBL" id="CAD7222853.1"/>
    </source>
</evidence>
<name>A0A7R8W603_9CRUS</name>
<organism evidence="1">
    <name type="scientific">Cyprideis torosa</name>
    <dbReference type="NCBI Taxonomy" id="163714"/>
    <lineage>
        <taxon>Eukaryota</taxon>
        <taxon>Metazoa</taxon>
        <taxon>Ecdysozoa</taxon>
        <taxon>Arthropoda</taxon>
        <taxon>Crustacea</taxon>
        <taxon>Oligostraca</taxon>
        <taxon>Ostracoda</taxon>
        <taxon>Podocopa</taxon>
        <taxon>Podocopida</taxon>
        <taxon>Cytherocopina</taxon>
        <taxon>Cytheroidea</taxon>
        <taxon>Cytherideidae</taxon>
        <taxon>Cyprideis</taxon>
    </lineage>
</organism>
<accession>A0A7R8W603</accession>
<sequence length="278" mass="32157">MPVRNRVLSTFSTSPYTMYLDLVRNTWKLKPASSAQDRSTHFRLWMNCFRGRNVLLFLLFLHFQAMHPKERLGESLPVRSQDDLQVVRRLWEHRSSGTTGDGNFVVKQENLRSKKRLRLRETERAMAQRRFVVSHRQATLLRAITGRIKMEQERKVAAIEKRWYKKKIFMNWSEQRRRRKKWLSEDAGAASGLSMESVPRPLLSHGVCPRVLPAAKQPEKNEVSAKDDQEHSVVVSLENQSSDLRSEIDKEADRILNVVLEKVCGLSLSEGGAKSTAF</sequence>
<proteinExistence type="predicted"/>
<dbReference type="AlphaFoldDB" id="A0A7R8W603"/>
<protein>
    <submittedName>
        <fullName evidence="1">Uncharacterized protein</fullName>
    </submittedName>
</protein>
<gene>
    <name evidence="1" type="ORF">CTOB1V02_LOCUS850</name>
</gene>